<proteinExistence type="predicted"/>
<feature type="compositionally biased region" description="Basic residues" evidence="1">
    <location>
        <begin position="77"/>
        <end position="86"/>
    </location>
</feature>
<comment type="caution">
    <text evidence="3">The sequence shown here is derived from an EMBL/GenBank/DDBJ whole genome shotgun (WGS) entry which is preliminary data.</text>
</comment>
<dbReference type="AlphaFoldDB" id="A0A0L6UVB5"/>
<protein>
    <submittedName>
        <fullName evidence="3">Putative signal peptide protein</fullName>
    </submittedName>
</protein>
<evidence type="ECO:0000256" key="1">
    <source>
        <dbReference type="SAM" id="MobiDB-lite"/>
    </source>
</evidence>
<keyword evidence="2" id="KW-0472">Membrane</keyword>
<keyword evidence="4" id="KW-1185">Reference proteome</keyword>
<gene>
    <name evidence="3" type="ORF">VP01_379g2</name>
</gene>
<evidence type="ECO:0000313" key="3">
    <source>
        <dbReference type="EMBL" id="KNZ51815.1"/>
    </source>
</evidence>
<accession>A0A0L6UVB5</accession>
<dbReference type="VEuPathDB" id="FungiDB:VP01_379g2"/>
<evidence type="ECO:0000256" key="2">
    <source>
        <dbReference type="SAM" id="Phobius"/>
    </source>
</evidence>
<organism evidence="3 4">
    <name type="scientific">Puccinia sorghi</name>
    <dbReference type="NCBI Taxonomy" id="27349"/>
    <lineage>
        <taxon>Eukaryota</taxon>
        <taxon>Fungi</taxon>
        <taxon>Dikarya</taxon>
        <taxon>Basidiomycota</taxon>
        <taxon>Pucciniomycotina</taxon>
        <taxon>Pucciniomycetes</taxon>
        <taxon>Pucciniales</taxon>
        <taxon>Pucciniaceae</taxon>
        <taxon>Puccinia</taxon>
    </lineage>
</organism>
<dbReference type="EMBL" id="LAVV01008834">
    <property type="protein sequence ID" value="KNZ51815.1"/>
    <property type="molecule type" value="Genomic_DNA"/>
</dbReference>
<keyword evidence="2" id="KW-0812">Transmembrane</keyword>
<dbReference type="Proteomes" id="UP000037035">
    <property type="component" value="Unassembled WGS sequence"/>
</dbReference>
<evidence type="ECO:0000313" key="4">
    <source>
        <dbReference type="Proteomes" id="UP000037035"/>
    </source>
</evidence>
<reference evidence="3 4" key="1">
    <citation type="submission" date="2015-08" db="EMBL/GenBank/DDBJ databases">
        <title>Next Generation Sequencing and Analysis of the Genome of Puccinia sorghi L Schw, the Causal Agent of Maize Common Rust.</title>
        <authorList>
            <person name="Rochi L."/>
            <person name="Burguener G."/>
            <person name="Darino M."/>
            <person name="Turjanski A."/>
            <person name="Kreff E."/>
            <person name="Dieguez M.J."/>
            <person name="Sacco F."/>
        </authorList>
    </citation>
    <scope>NUCLEOTIDE SEQUENCE [LARGE SCALE GENOMIC DNA]</scope>
    <source>
        <strain evidence="3 4">RO10H11247</strain>
    </source>
</reference>
<name>A0A0L6UVB5_9BASI</name>
<feature type="region of interest" description="Disordered" evidence="1">
    <location>
        <begin position="68"/>
        <end position="87"/>
    </location>
</feature>
<feature type="transmembrane region" description="Helical" evidence="2">
    <location>
        <begin position="435"/>
        <end position="457"/>
    </location>
</feature>
<keyword evidence="2" id="KW-1133">Transmembrane helix</keyword>
<sequence>MQHVNCRQLSKFFVAVVRLHLMAVREVLPRNSPEGGVEESFSFLLLGCKCLGDWSSKNPTARVFDGCHSPRPSRGPRIGRTRHTQAHKPEDLTVQVLQDETQSQTSQCVHYQGQEFKNDFGYGADDNLQHARSSVRRFYHHLPGTSSFSYTSPTIYLSFRVCVGSGCLRLTPAGLLSLDARAMLREKNWSDNTYWVSLLVRLDPFSPCILKLLKKITRPNAFFLSSSGCLKYVSRHTTPCNFFPFVTRRLQSSPPAEMMPKTFSSPRHFPRSWSLRVPEKTGGLDIRMQRRAGLERCYWDLVCNWLIDTQDKQWPRVCACLYLANHHLYPTFYGPHHLPLGAVRGVTYAHRLIWHFSNYTNKLPQCCMSLGILMLDRASCLNRGDVQITSFLVIKLKRFLQSLEPIDIHAPQSNFHPHKTSQALPTNHSAPATKIILHAFIANTILLFLLQHSFLIIY</sequence>